<dbReference type="PRINTS" id="PR00302">
    <property type="entry name" value="LUPUSLA"/>
</dbReference>
<dbReference type="PROSITE" id="PS50961">
    <property type="entry name" value="HTH_LA"/>
    <property type="match status" value="1"/>
</dbReference>
<dbReference type="GO" id="GO:0006396">
    <property type="term" value="P:RNA processing"/>
    <property type="evidence" value="ECO:0007669"/>
    <property type="project" value="InterPro"/>
</dbReference>
<dbReference type="InterPro" id="IPR002344">
    <property type="entry name" value="Lupus_La"/>
</dbReference>
<dbReference type="InterPro" id="IPR045180">
    <property type="entry name" value="La_dom_prot"/>
</dbReference>
<protein>
    <recommendedName>
        <fullName evidence="6">HTH La-type RNA-binding domain-containing protein</fullName>
    </recommendedName>
</protein>
<keyword evidence="3 5" id="KW-0694">RNA-binding</keyword>
<evidence type="ECO:0000259" key="6">
    <source>
        <dbReference type="PROSITE" id="PS50961"/>
    </source>
</evidence>
<dbReference type="SUPFAM" id="SSF54928">
    <property type="entry name" value="RNA-binding domain, RBD"/>
    <property type="match status" value="1"/>
</dbReference>
<dbReference type="GO" id="GO:0003729">
    <property type="term" value="F:mRNA binding"/>
    <property type="evidence" value="ECO:0007669"/>
    <property type="project" value="TreeGrafter"/>
</dbReference>
<keyword evidence="4" id="KW-0539">Nucleus</keyword>
<accession>A0AAW1PYG3</accession>
<gene>
    <name evidence="7" type="ORF">WJX72_009094</name>
</gene>
<dbReference type="Gene3D" id="3.30.70.330">
    <property type="match status" value="1"/>
</dbReference>
<evidence type="ECO:0000256" key="1">
    <source>
        <dbReference type="ARBA" id="ARBA00002339"/>
    </source>
</evidence>
<evidence type="ECO:0000313" key="7">
    <source>
        <dbReference type="EMBL" id="KAK9813102.1"/>
    </source>
</evidence>
<dbReference type="PANTHER" id="PTHR22792">
    <property type="entry name" value="LUPUS LA PROTEIN-RELATED"/>
    <property type="match status" value="1"/>
</dbReference>
<evidence type="ECO:0000256" key="3">
    <source>
        <dbReference type="ARBA" id="ARBA00022884"/>
    </source>
</evidence>
<dbReference type="SUPFAM" id="SSF46785">
    <property type="entry name" value="Winged helix' DNA-binding domain"/>
    <property type="match status" value="1"/>
</dbReference>
<dbReference type="Proteomes" id="UP001489004">
    <property type="component" value="Unassembled WGS sequence"/>
</dbReference>
<comment type="function">
    <text evidence="1">Transcriptional regulator.</text>
</comment>
<keyword evidence="8" id="KW-1185">Reference proteome</keyword>
<sequence length="212" mass="23607">MLQVEFYFSDVNLPTDVFMLKQVQRTPEGWVPLKVLAGFNRMKTLTRDLRLVRAALETSTELELSPDQQRVRRKAPLPEVDRIDVLERSVIADNLPEKPSIDAMNELFGRCGEVVMVRICHRGSGPKSTAQTVKRADLVTSNQTHAIVEFKTVEEAARAVHELTDANNWRSGLRGLCHGAGAAIAQPNSQLREQDDNGGSLLETAQQRALHA</sequence>
<dbReference type="FunFam" id="1.10.10.10:FF:000158">
    <property type="entry name" value="La ribonucleoprotein domain family member 7"/>
    <property type="match status" value="1"/>
</dbReference>
<dbReference type="InterPro" id="IPR036390">
    <property type="entry name" value="WH_DNA-bd_sf"/>
</dbReference>
<feature type="domain" description="HTH La-type RNA-binding" evidence="6">
    <location>
        <begin position="1"/>
        <end position="81"/>
    </location>
</feature>
<evidence type="ECO:0000256" key="4">
    <source>
        <dbReference type="ARBA" id="ARBA00023242"/>
    </source>
</evidence>
<dbReference type="InterPro" id="IPR035979">
    <property type="entry name" value="RBD_domain_sf"/>
</dbReference>
<organism evidence="7 8">
    <name type="scientific">[Myrmecia] bisecta</name>
    <dbReference type="NCBI Taxonomy" id="41462"/>
    <lineage>
        <taxon>Eukaryota</taxon>
        <taxon>Viridiplantae</taxon>
        <taxon>Chlorophyta</taxon>
        <taxon>core chlorophytes</taxon>
        <taxon>Trebouxiophyceae</taxon>
        <taxon>Trebouxiales</taxon>
        <taxon>Trebouxiaceae</taxon>
        <taxon>Myrmecia</taxon>
    </lineage>
</organism>
<reference evidence="7 8" key="1">
    <citation type="journal article" date="2024" name="Nat. Commun.">
        <title>Phylogenomics reveals the evolutionary origins of lichenization in chlorophyte algae.</title>
        <authorList>
            <person name="Puginier C."/>
            <person name="Libourel C."/>
            <person name="Otte J."/>
            <person name="Skaloud P."/>
            <person name="Haon M."/>
            <person name="Grisel S."/>
            <person name="Petersen M."/>
            <person name="Berrin J.G."/>
            <person name="Delaux P.M."/>
            <person name="Dal Grande F."/>
            <person name="Keller J."/>
        </authorList>
    </citation>
    <scope>NUCLEOTIDE SEQUENCE [LARGE SCALE GENOMIC DNA]</scope>
    <source>
        <strain evidence="7 8">SAG 2043</strain>
    </source>
</reference>
<dbReference type="GO" id="GO:0005634">
    <property type="term" value="C:nucleus"/>
    <property type="evidence" value="ECO:0007669"/>
    <property type="project" value="UniProtKB-SubCell"/>
</dbReference>
<dbReference type="SMART" id="SM00715">
    <property type="entry name" value="LA"/>
    <property type="match status" value="1"/>
</dbReference>
<dbReference type="Pfam" id="PF05383">
    <property type="entry name" value="La"/>
    <property type="match status" value="1"/>
</dbReference>
<evidence type="ECO:0000313" key="8">
    <source>
        <dbReference type="Proteomes" id="UP001489004"/>
    </source>
</evidence>
<dbReference type="EMBL" id="JALJOR010000008">
    <property type="protein sequence ID" value="KAK9813102.1"/>
    <property type="molecule type" value="Genomic_DNA"/>
</dbReference>
<comment type="subcellular location">
    <subcellularLocation>
        <location evidence="2">Nucleus</location>
    </subcellularLocation>
</comment>
<dbReference type="InterPro" id="IPR012677">
    <property type="entry name" value="Nucleotide-bd_a/b_plait_sf"/>
</dbReference>
<dbReference type="PANTHER" id="PTHR22792:SF66">
    <property type="entry name" value="LA-RELATED PROTEIN 6B"/>
    <property type="match status" value="1"/>
</dbReference>
<proteinExistence type="predicted"/>
<evidence type="ECO:0000256" key="5">
    <source>
        <dbReference type="PROSITE-ProRule" id="PRU00332"/>
    </source>
</evidence>
<dbReference type="InterPro" id="IPR036388">
    <property type="entry name" value="WH-like_DNA-bd_sf"/>
</dbReference>
<name>A0AAW1PYG3_9CHLO</name>
<dbReference type="Gene3D" id="1.10.10.10">
    <property type="entry name" value="Winged helix-like DNA-binding domain superfamily/Winged helix DNA-binding domain"/>
    <property type="match status" value="1"/>
</dbReference>
<comment type="caution">
    <text evidence="7">The sequence shown here is derived from an EMBL/GenBank/DDBJ whole genome shotgun (WGS) entry which is preliminary data.</text>
</comment>
<dbReference type="GO" id="GO:1990904">
    <property type="term" value="C:ribonucleoprotein complex"/>
    <property type="evidence" value="ECO:0007669"/>
    <property type="project" value="InterPro"/>
</dbReference>
<evidence type="ECO:0000256" key="2">
    <source>
        <dbReference type="ARBA" id="ARBA00004123"/>
    </source>
</evidence>
<dbReference type="AlphaFoldDB" id="A0AAW1PYG3"/>
<dbReference type="InterPro" id="IPR006630">
    <property type="entry name" value="La_HTH"/>
</dbReference>